<feature type="transmembrane region" description="Helical" evidence="1">
    <location>
        <begin position="29"/>
        <end position="48"/>
    </location>
</feature>
<protein>
    <submittedName>
        <fullName evidence="2">DUF3137 domain-containing protein</fullName>
    </submittedName>
</protein>
<dbReference type="Proteomes" id="UP001447842">
    <property type="component" value="Chromosome"/>
</dbReference>
<evidence type="ECO:0000256" key="1">
    <source>
        <dbReference type="SAM" id="Phobius"/>
    </source>
</evidence>
<dbReference type="RefSeq" id="WP_345973495.1">
    <property type="nucleotide sequence ID" value="NZ_CP147920.1"/>
</dbReference>
<proteinExistence type="predicted"/>
<dbReference type="InterPro" id="IPR021484">
    <property type="entry name" value="DUF3137"/>
</dbReference>
<keyword evidence="3" id="KW-1185">Reference proteome</keyword>
<name>A0ABZ3HC71_9BACT</name>
<evidence type="ECO:0000313" key="3">
    <source>
        <dbReference type="Proteomes" id="UP001447842"/>
    </source>
</evidence>
<dbReference type="EMBL" id="CP147920">
    <property type="protein sequence ID" value="XAU16121.1"/>
    <property type="molecule type" value="Genomic_DNA"/>
</dbReference>
<keyword evidence="1" id="KW-0812">Transmembrane</keyword>
<keyword evidence="1" id="KW-1133">Transmembrane helix</keyword>
<dbReference type="Pfam" id="PF11335">
    <property type="entry name" value="DUF3137"/>
    <property type="match status" value="1"/>
</dbReference>
<gene>
    <name evidence="2" type="ORF">WCY31_05285</name>
</gene>
<accession>A0ABZ3HC71</accession>
<organism evidence="2 3">
    <name type="scientific">Sulfurimonas diazotrophicus</name>
    <dbReference type="NCBI Taxonomy" id="3131939"/>
    <lineage>
        <taxon>Bacteria</taxon>
        <taxon>Pseudomonadati</taxon>
        <taxon>Campylobacterota</taxon>
        <taxon>Epsilonproteobacteria</taxon>
        <taxon>Campylobacterales</taxon>
        <taxon>Sulfurimonadaceae</taxon>
        <taxon>Sulfurimonas</taxon>
    </lineage>
</organism>
<keyword evidence="1" id="KW-0472">Membrane</keyword>
<evidence type="ECO:0000313" key="2">
    <source>
        <dbReference type="EMBL" id="XAU16121.1"/>
    </source>
</evidence>
<feature type="transmembrane region" description="Helical" evidence="1">
    <location>
        <begin position="54"/>
        <end position="71"/>
    </location>
</feature>
<sequence length="305" mass="34199">MKTLAELEQVFEQQIRPNIPPEQTIPLNGTLKAVLFTTLLAVMGVLVLAGKPKIAVLVLLCFALIYSILATRRKPGRRRRTLKRFQRLVVAPLLRAIDPALTYNPYGGIAYREILASKLAEDFPAKTYEANNLLTYDDDGLPVRMSHVMLEHLDKGEKVPVLGGLFGVTAARRPVKGTTIVSFDLAEKHLGFIGSGLQPTAMYRGLARIRLDSGGFEKEYVVHGSDPIEANFLLSHTVMEKLEELIQKYRVFPRISFVGDTIYIAVLNGGFFQPFSWTFNDLTYSINALNFAREAIKAIHHHHRL</sequence>
<reference evidence="2 3" key="1">
    <citation type="submission" date="2024-03" db="EMBL/GenBank/DDBJ databases">
        <title>Sulfurimonas sp. HSL3-1.</title>
        <authorList>
            <person name="Wang S."/>
        </authorList>
    </citation>
    <scope>NUCLEOTIDE SEQUENCE [LARGE SCALE GENOMIC DNA]</scope>
    <source>
        <strain evidence="2 3">HSL3-1</strain>
    </source>
</reference>